<keyword evidence="2" id="KW-1185">Reference proteome</keyword>
<dbReference type="RefSeq" id="XP_035542154.1">
    <property type="nucleotide sequence ID" value="XM_035686261.1"/>
</dbReference>
<feature type="chain" id="PRO_5044574401" evidence="1">
    <location>
        <begin position="20"/>
        <end position="99"/>
    </location>
</feature>
<dbReference type="KEGG" id="jre:118344835"/>
<organism evidence="2 3">
    <name type="scientific">Juglans regia</name>
    <name type="common">English walnut</name>
    <dbReference type="NCBI Taxonomy" id="51240"/>
    <lineage>
        <taxon>Eukaryota</taxon>
        <taxon>Viridiplantae</taxon>
        <taxon>Streptophyta</taxon>
        <taxon>Embryophyta</taxon>
        <taxon>Tracheophyta</taxon>
        <taxon>Spermatophyta</taxon>
        <taxon>Magnoliopsida</taxon>
        <taxon>eudicotyledons</taxon>
        <taxon>Gunneridae</taxon>
        <taxon>Pentapetalae</taxon>
        <taxon>rosids</taxon>
        <taxon>fabids</taxon>
        <taxon>Fagales</taxon>
        <taxon>Juglandaceae</taxon>
        <taxon>Juglans</taxon>
    </lineage>
</organism>
<evidence type="ECO:0000256" key="1">
    <source>
        <dbReference type="SAM" id="SignalP"/>
    </source>
</evidence>
<dbReference type="AlphaFoldDB" id="A0A2I4F5D3"/>
<name>A0A2I4F5D3_JUGRE</name>
<reference evidence="3 4" key="1">
    <citation type="submission" date="2025-04" db="UniProtKB">
        <authorList>
            <consortium name="RefSeq"/>
        </authorList>
    </citation>
    <scope>IDENTIFICATION</scope>
    <source>
        <tissue evidence="3 4">Leaves</tissue>
    </source>
</reference>
<dbReference type="Proteomes" id="UP000235220">
    <property type="component" value="Chromosome 16"/>
</dbReference>
<feature type="signal peptide" evidence="1">
    <location>
        <begin position="1"/>
        <end position="19"/>
    </location>
</feature>
<protein>
    <submittedName>
        <fullName evidence="3 4">Protein PELPK2-like</fullName>
    </submittedName>
</protein>
<accession>A0A2I4F5D3</accession>
<dbReference type="RefSeq" id="XP_018826852.1">
    <property type="nucleotide sequence ID" value="XM_018971307.1"/>
</dbReference>
<keyword evidence="1" id="KW-0732">Signal</keyword>
<evidence type="ECO:0000313" key="4">
    <source>
        <dbReference type="RefSeq" id="XP_035542154.1"/>
    </source>
</evidence>
<dbReference type="KEGG" id="jre:108995695"/>
<proteinExistence type="predicted"/>
<evidence type="ECO:0000313" key="2">
    <source>
        <dbReference type="Proteomes" id="UP000235220"/>
    </source>
</evidence>
<gene>
    <name evidence="3" type="primary">LOC108995695</name>
    <name evidence="4" type="synonym">LOC118344835</name>
</gene>
<sequence>MASSRTFAALALMFFIALSFPGVDVAVATRKLLAPTTTLPQIPGLVLPALPPGPGGIIPDLPTFPDYRLPPPMISFPAIPPVGDIPTFPIFPPATTTTP</sequence>
<evidence type="ECO:0000313" key="3">
    <source>
        <dbReference type="RefSeq" id="XP_018826852.1"/>
    </source>
</evidence>
<dbReference type="GeneID" id="108995695"/>